<proteinExistence type="predicted"/>
<protein>
    <submittedName>
        <fullName evidence="1">Uncharacterized protein</fullName>
    </submittedName>
</protein>
<accession>A0A8S5QE63</accession>
<name>A0A8S5QE63_9CAUD</name>
<sequence length="430" mass="47385">MATLPKDFIGTTALQHVAEQVTKEILMGPGYTDAEEMDRLKIDIITGVQFKRTTHILLRKGGTTRRKDVHTKVNSEAGFLKERTIVCKLAWDHYTDNIDKYCETVFGTDAQGQYPLATEAATAILRNYADNLTACLWNGDISLDKGDESTPASEQALALYDGFHTCIKHDIEAGIISEANGNLIPCESIAEPSDNNDSTPYDNFLAWHMKWDARLRKQNTLVYMSEQTAQYIAAGYANKFHGNFKVDYEVGGNFKLPGLSRVTLCPIADFGEGDRMYATIEKNFVYGVDTLSNQTYVGVKVGTDTDMRDVQFQIQSIQGALAPRNPFKYAFAMSDGNLATAEYVAGDYTKSNLVVTTAMEDASPVTDGKVKVNGVEYTKPVATTPNQVITLEAESTTDVFSHWSTGSKEKKIQFAATGMSMGITAFFKKG</sequence>
<reference evidence="1" key="1">
    <citation type="journal article" date="2021" name="Proc. Natl. Acad. Sci. U.S.A.">
        <title>A Catalog of Tens of Thousands of Viruses from Human Metagenomes Reveals Hidden Associations with Chronic Diseases.</title>
        <authorList>
            <person name="Tisza M.J."/>
            <person name="Buck C.B."/>
        </authorList>
    </citation>
    <scope>NUCLEOTIDE SEQUENCE</scope>
    <source>
        <strain evidence="1">Ctbvd11</strain>
    </source>
</reference>
<dbReference type="EMBL" id="BK015636">
    <property type="protein sequence ID" value="DAE17097.1"/>
    <property type="molecule type" value="Genomic_DNA"/>
</dbReference>
<evidence type="ECO:0000313" key="1">
    <source>
        <dbReference type="EMBL" id="DAE17097.1"/>
    </source>
</evidence>
<organism evidence="1">
    <name type="scientific">Siphoviridae sp. ctbvd11</name>
    <dbReference type="NCBI Taxonomy" id="2825567"/>
    <lineage>
        <taxon>Viruses</taxon>
        <taxon>Duplodnaviria</taxon>
        <taxon>Heunggongvirae</taxon>
        <taxon>Uroviricota</taxon>
        <taxon>Caudoviricetes</taxon>
    </lineage>
</organism>